<dbReference type="GO" id="GO:0042797">
    <property type="term" value="P:tRNA transcription by RNA polymerase III"/>
    <property type="evidence" value="ECO:0007669"/>
    <property type="project" value="TreeGrafter"/>
</dbReference>
<evidence type="ECO:0000313" key="3">
    <source>
        <dbReference type="EMBL" id="AKQ03137.1"/>
    </source>
</evidence>
<evidence type="ECO:0000256" key="2">
    <source>
        <dbReference type="ARBA" id="ARBA00023163"/>
    </source>
</evidence>
<dbReference type="PIRSF" id="PIRSF000778">
    <property type="entry name" value="RpoK/RPB6"/>
    <property type="match status" value="1"/>
</dbReference>
<dbReference type="GO" id="GO:0003677">
    <property type="term" value="F:DNA binding"/>
    <property type="evidence" value="ECO:0007669"/>
    <property type="project" value="InterPro"/>
</dbReference>
<dbReference type="InterPro" id="IPR006111">
    <property type="entry name" value="Rpo6/Rpb6"/>
</dbReference>
<dbReference type="InterPro" id="IPR036161">
    <property type="entry name" value="RPB6/omega-like_sf"/>
</dbReference>
<organism evidence="3">
    <name type="scientific">uncultured euryarchaeote Rifle_16ft_4_minimus_37884</name>
    <dbReference type="NCBI Taxonomy" id="1665196"/>
    <lineage>
        <taxon>Archaea</taxon>
        <taxon>Methanobacteriati</taxon>
        <taxon>Methanobacteriota</taxon>
        <taxon>environmental samples</taxon>
    </lineage>
</organism>
<proteinExistence type="predicted"/>
<dbReference type="Gene3D" id="3.90.940.10">
    <property type="match status" value="1"/>
</dbReference>
<dbReference type="PANTHER" id="PTHR47227">
    <property type="entry name" value="DNA-DIRECTED RNA POLYMERASE SUBUNIT K"/>
    <property type="match status" value="1"/>
</dbReference>
<dbReference type="GO" id="GO:0000428">
    <property type="term" value="C:DNA-directed RNA polymerase complex"/>
    <property type="evidence" value="ECO:0007669"/>
    <property type="project" value="UniProtKB-KW"/>
</dbReference>
<dbReference type="NCBIfam" id="NF002208">
    <property type="entry name" value="PRK01099.1-3"/>
    <property type="match status" value="1"/>
</dbReference>
<protein>
    <submittedName>
        <fullName evidence="3">DNA-directed RNA polymerase subunit K</fullName>
    </submittedName>
</protein>
<accession>A0A0H4T9H8</accession>
<dbReference type="PANTHER" id="PTHR47227:SF5">
    <property type="entry name" value="DNA-DIRECTED RNA POLYMERASES I, II, AND III SUBUNIT RPABC2"/>
    <property type="match status" value="1"/>
</dbReference>
<dbReference type="Pfam" id="PF01192">
    <property type="entry name" value="RNA_pol_Rpb6"/>
    <property type="match status" value="1"/>
</dbReference>
<sequence length="61" mass="6685">MLPTRFERARIIGARALQIAMGAPTLFSIAVPEADPIAIAFREFDTGSLPLNVSRLPHDHD</sequence>
<name>A0A0H4T9H8_9EURY</name>
<dbReference type="InterPro" id="IPR006110">
    <property type="entry name" value="Pol_omega/Rpo6/RPB6"/>
</dbReference>
<dbReference type="GO" id="GO:0003899">
    <property type="term" value="F:DNA-directed RNA polymerase activity"/>
    <property type="evidence" value="ECO:0007669"/>
    <property type="project" value="InterPro"/>
</dbReference>
<dbReference type="AlphaFoldDB" id="A0A0H4T9H8"/>
<keyword evidence="1 3" id="KW-0240">DNA-directed RNA polymerase</keyword>
<keyword evidence="2" id="KW-0804">Transcription</keyword>
<dbReference type="EMBL" id="KT007008">
    <property type="protein sequence ID" value="AKQ03137.1"/>
    <property type="molecule type" value="Genomic_DNA"/>
</dbReference>
<dbReference type="SUPFAM" id="SSF63562">
    <property type="entry name" value="RPB6/omega subunit-like"/>
    <property type="match status" value="1"/>
</dbReference>
<dbReference type="PROSITE" id="PS01111">
    <property type="entry name" value="RNA_POL_K_14KD"/>
    <property type="match status" value="1"/>
</dbReference>
<dbReference type="GO" id="GO:0006366">
    <property type="term" value="P:transcription by RNA polymerase II"/>
    <property type="evidence" value="ECO:0007669"/>
    <property type="project" value="TreeGrafter"/>
</dbReference>
<evidence type="ECO:0000256" key="1">
    <source>
        <dbReference type="ARBA" id="ARBA00022478"/>
    </source>
</evidence>
<dbReference type="GO" id="GO:0006360">
    <property type="term" value="P:transcription by RNA polymerase I"/>
    <property type="evidence" value="ECO:0007669"/>
    <property type="project" value="TreeGrafter"/>
</dbReference>
<reference evidence="3" key="1">
    <citation type="journal article" date="2015" name="ISME J.">
        <title>Aquifer environment selects for microbial species cohorts in sediment and groundwater.</title>
        <authorList>
            <person name="Hug L.A."/>
            <person name="Thomas B.C."/>
            <person name="Brown C.T."/>
            <person name="Frischkorn K.R."/>
            <person name="Williams K.H."/>
            <person name="Tringe S.G."/>
            <person name="Banfield J.F."/>
        </authorList>
    </citation>
    <scope>NUCLEOTIDE SEQUENCE</scope>
</reference>
<dbReference type="InterPro" id="IPR020708">
    <property type="entry name" value="DNA-dir_RNA_polK_14-18kDa_CS"/>
</dbReference>